<dbReference type="GO" id="GO:0031419">
    <property type="term" value="F:cobalamin binding"/>
    <property type="evidence" value="ECO:0007669"/>
    <property type="project" value="InterPro"/>
</dbReference>
<dbReference type="SUPFAM" id="SSF52540">
    <property type="entry name" value="P-loop containing nucleoside triphosphate hydrolases"/>
    <property type="match status" value="1"/>
</dbReference>
<dbReference type="eggNOG" id="COG4963">
    <property type="taxonomic scope" value="Bacteria"/>
</dbReference>
<dbReference type="Proteomes" id="UP000001556">
    <property type="component" value="Chromosome"/>
</dbReference>
<feature type="compositionally biased region" description="Basic and acidic residues" evidence="1">
    <location>
        <begin position="181"/>
        <end position="195"/>
    </location>
</feature>
<dbReference type="eggNOG" id="COG0745">
    <property type="taxonomic scope" value="Bacteria"/>
</dbReference>
<organism evidence="2 3">
    <name type="scientific">Desulforamulus reducens (strain ATCC BAA-1160 / DSM 100696 / MI-1)</name>
    <name type="common">Desulfotomaculum reducens</name>
    <dbReference type="NCBI Taxonomy" id="349161"/>
    <lineage>
        <taxon>Bacteria</taxon>
        <taxon>Bacillati</taxon>
        <taxon>Bacillota</taxon>
        <taxon>Clostridia</taxon>
        <taxon>Eubacteriales</taxon>
        <taxon>Peptococcaceae</taxon>
        <taxon>Desulforamulus</taxon>
    </lineage>
</organism>
<dbReference type="STRING" id="349161.Dred_0936"/>
<sequence length="478" mass="53724">MRILLATSITELDDSLKIIFRKNGIETIGDCYSVEVLVKVAQELGVNTVITTSLMGDHGLLLKAIKSLKENGIRVIILPGDIDNEETRKFVVELVPYGVYDFVFDDITPEKVLDSLMNPAVLGDVPRNLTEAAMSKQKLGQKLETHAEMVSVVAEKQEAAKRKATLTNLLNLSKNNNKHNKNTENTKKNVSENKEPIPNNKKSLSQYLSIPNIRFLQKNNKKDNDIKLETGFANTRILISVWNPLGTIKSFTALNLAIASKNSGLINFDLTCPELDFWFGIKQTKIQEANEKDAGILTMGESMNPELVPKMLREMKWGVRYLPAGNKIGNIGTPNYTDGMKLFKEIIQKAKEEVPILIIDAGRNFEHPATFAALSESDIILVPIFGTPQELGIISQQLTELKRVYVEKPTIELLYVTEDTHKKTQPICDRRIEINLTHNVIINASMQNIPHSLDEGRDAWTGLVRELTLSERRRKEIK</sequence>
<feature type="region of interest" description="Disordered" evidence="1">
    <location>
        <begin position="173"/>
        <end position="202"/>
    </location>
</feature>
<dbReference type="AlphaFoldDB" id="A4J319"/>
<dbReference type="GO" id="GO:0046872">
    <property type="term" value="F:metal ion binding"/>
    <property type="evidence" value="ECO:0007669"/>
    <property type="project" value="InterPro"/>
</dbReference>
<evidence type="ECO:0000313" key="3">
    <source>
        <dbReference type="Proteomes" id="UP000001556"/>
    </source>
</evidence>
<dbReference type="RefSeq" id="WP_011877301.1">
    <property type="nucleotide sequence ID" value="NC_009253.1"/>
</dbReference>
<evidence type="ECO:0000256" key="1">
    <source>
        <dbReference type="SAM" id="MobiDB-lite"/>
    </source>
</evidence>
<name>A4J319_DESRM</name>
<keyword evidence="3" id="KW-1185">Reference proteome</keyword>
<dbReference type="SUPFAM" id="SSF52242">
    <property type="entry name" value="Cobalamin (vitamin B12)-binding domain"/>
    <property type="match status" value="1"/>
</dbReference>
<proteinExistence type="predicted"/>
<evidence type="ECO:0008006" key="4">
    <source>
        <dbReference type="Google" id="ProtNLM"/>
    </source>
</evidence>
<dbReference type="InterPro" id="IPR027417">
    <property type="entry name" value="P-loop_NTPase"/>
</dbReference>
<accession>A4J319</accession>
<dbReference type="HOGENOM" id="CLU_570775_0_0_9"/>
<reference evidence="2 3" key="1">
    <citation type="submission" date="2007-03" db="EMBL/GenBank/DDBJ databases">
        <title>Complete sequence of Desulfotomaculum reducens MI-1.</title>
        <authorList>
            <consortium name="US DOE Joint Genome Institute"/>
            <person name="Copeland A."/>
            <person name="Lucas S."/>
            <person name="Lapidus A."/>
            <person name="Barry K."/>
            <person name="Detter J.C."/>
            <person name="Glavina del Rio T."/>
            <person name="Hammon N."/>
            <person name="Israni S."/>
            <person name="Dalin E."/>
            <person name="Tice H."/>
            <person name="Pitluck S."/>
            <person name="Sims D."/>
            <person name="Brettin T."/>
            <person name="Bruce D."/>
            <person name="Han C."/>
            <person name="Tapia R."/>
            <person name="Schmutz J."/>
            <person name="Larimer F."/>
            <person name="Land M."/>
            <person name="Hauser L."/>
            <person name="Kyrpides N."/>
            <person name="Kim E."/>
            <person name="Tebo B.M."/>
            <person name="Richardson P."/>
        </authorList>
    </citation>
    <scope>NUCLEOTIDE SEQUENCE [LARGE SCALE GENOMIC DNA]</scope>
    <source>
        <strain evidence="2 3">MI-1</strain>
    </source>
</reference>
<protein>
    <recommendedName>
        <fullName evidence="4">CobQ/CobB/MinD/ParA nucleotide binding domain-containing protein</fullName>
    </recommendedName>
</protein>
<dbReference type="Gene3D" id="3.40.50.300">
    <property type="entry name" value="P-loop containing nucleotide triphosphate hydrolases"/>
    <property type="match status" value="1"/>
</dbReference>
<dbReference type="OrthoDB" id="1787531at2"/>
<dbReference type="InterPro" id="IPR036724">
    <property type="entry name" value="Cobalamin-bd_sf"/>
</dbReference>
<evidence type="ECO:0000313" key="2">
    <source>
        <dbReference type="EMBL" id="ABO49472.1"/>
    </source>
</evidence>
<dbReference type="KEGG" id="drm:Dred_0936"/>
<dbReference type="EMBL" id="CP000612">
    <property type="protein sequence ID" value="ABO49472.1"/>
    <property type="molecule type" value="Genomic_DNA"/>
</dbReference>
<gene>
    <name evidence="2" type="ordered locus">Dred_0936</name>
</gene>